<dbReference type="GO" id="GO:0008652">
    <property type="term" value="P:amino acid biosynthetic process"/>
    <property type="evidence" value="ECO:0007669"/>
    <property type="project" value="UniProtKB-KW"/>
</dbReference>
<dbReference type="Proteomes" id="UP000255192">
    <property type="component" value="Unassembled WGS sequence"/>
</dbReference>
<dbReference type="SUPFAM" id="SSF51569">
    <property type="entry name" value="Aldolase"/>
    <property type="match status" value="1"/>
</dbReference>
<organism evidence="13 14">
    <name type="scientific">Klebsiella pneumoniae</name>
    <dbReference type="NCBI Taxonomy" id="573"/>
    <lineage>
        <taxon>Bacteria</taxon>
        <taxon>Pseudomonadati</taxon>
        <taxon>Pseudomonadota</taxon>
        <taxon>Gammaproteobacteria</taxon>
        <taxon>Enterobacterales</taxon>
        <taxon>Enterobacteriaceae</taxon>
        <taxon>Klebsiella/Raoultella group</taxon>
        <taxon>Klebsiella</taxon>
        <taxon>Klebsiella pneumoniae complex</taxon>
    </lineage>
</organism>
<evidence type="ECO:0000256" key="9">
    <source>
        <dbReference type="ARBA" id="ARBA00031349"/>
    </source>
</evidence>
<accession>A0A378BJ22</accession>
<keyword evidence="5" id="KW-0028">Amino-acid biosynthesis</keyword>
<dbReference type="UniPathway" id="UPA00053">
    <property type="reaction ID" value="UER00084"/>
</dbReference>
<dbReference type="GO" id="GO:0005737">
    <property type="term" value="C:cytoplasm"/>
    <property type="evidence" value="ECO:0007669"/>
    <property type="project" value="TreeGrafter"/>
</dbReference>
<dbReference type="Pfam" id="PF00793">
    <property type="entry name" value="DAHP_synth_1"/>
    <property type="match status" value="1"/>
</dbReference>
<evidence type="ECO:0000256" key="11">
    <source>
        <dbReference type="ARBA" id="ARBA00047508"/>
    </source>
</evidence>
<protein>
    <recommendedName>
        <fullName evidence="4">3-deoxy-7-phosphoheptulonate synthase</fullName>
        <ecNumber evidence="4">2.5.1.54</ecNumber>
    </recommendedName>
    <alternativeName>
        <fullName evidence="10">3-deoxy-D-arabino-heptulosonate 7-phosphate synthase</fullName>
    </alternativeName>
    <alternativeName>
        <fullName evidence="9">DAHP synthase</fullName>
    </alternativeName>
    <alternativeName>
        <fullName evidence="8">Phospho-2-keto-3-deoxyheptonate aldolase</fullName>
    </alternativeName>
</protein>
<comment type="similarity">
    <text evidence="3">Belongs to the class-I DAHP synthase family.</text>
</comment>
<dbReference type="Gene3D" id="3.20.20.70">
    <property type="entry name" value="Aldolase class I"/>
    <property type="match status" value="1"/>
</dbReference>
<dbReference type="EMBL" id="UGMD01000002">
    <property type="protein sequence ID" value="STV43373.1"/>
    <property type="molecule type" value="Genomic_DNA"/>
</dbReference>
<evidence type="ECO:0000259" key="12">
    <source>
        <dbReference type="Pfam" id="PF00793"/>
    </source>
</evidence>
<comment type="function">
    <text evidence="1">Stereospecific condensation of phosphoenolpyruvate (PEP) and D-erythrose-4-phosphate (E4P) giving rise to 3-deoxy-D-arabino-heptulosonate-7-phosphate (DAHP).</text>
</comment>
<dbReference type="InterPro" id="IPR006219">
    <property type="entry name" value="DAHP_synth_1"/>
</dbReference>
<evidence type="ECO:0000256" key="10">
    <source>
        <dbReference type="ARBA" id="ARBA00032193"/>
    </source>
</evidence>
<name>A0A378BJ22_KLEPN</name>
<dbReference type="GO" id="GO:0009073">
    <property type="term" value="P:aromatic amino acid family biosynthetic process"/>
    <property type="evidence" value="ECO:0007669"/>
    <property type="project" value="UniProtKB-KW"/>
</dbReference>
<keyword evidence="6 13" id="KW-0808">Transferase</keyword>
<evidence type="ECO:0000256" key="6">
    <source>
        <dbReference type="ARBA" id="ARBA00022679"/>
    </source>
</evidence>
<evidence type="ECO:0000313" key="14">
    <source>
        <dbReference type="Proteomes" id="UP000255192"/>
    </source>
</evidence>
<evidence type="ECO:0000256" key="2">
    <source>
        <dbReference type="ARBA" id="ARBA00004688"/>
    </source>
</evidence>
<reference evidence="13 14" key="1">
    <citation type="submission" date="2018-06" db="EMBL/GenBank/DDBJ databases">
        <authorList>
            <consortium name="Pathogen Informatics"/>
            <person name="Doyle S."/>
        </authorList>
    </citation>
    <scope>NUCLEOTIDE SEQUENCE [LARGE SCALE GENOMIC DNA]</scope>
    <source>
        <strain evidence="13 14">NCTC204</strain>
    </source>
</reference>
<dbReference type="InterPro" id="IPR013785">
    <property type="entry name" value="Aldolase_TIM"/>
</dbReference>
<dbReference type="GO" id="GO:0003849">
    <property type="term" value="F:3-deoxy-7-phosphoheptulonate synthase activity"/>
    <property type="evidence" value="ECO:0007669"/>
    <property type="project" value="UniProtKB-EC"/>
</dbReference>
<gene>
    <name evidence="13" type="primary">aroG_3</name>
    <name evidence="13" type="ORF">NCTC204_06678</name>
</gene>
<dbReference type="AlphaFoldDB" id="A0A378BJ22"/>
<evidence type="ECO:0000256" key="8">
    <source>
        <dbReference type="ARBA" id="ARBA00031111"/>
    </source>
</evidence>
<sequence>MSWGAIGARTTESQVHRELASGLSCPVGFKNGTDGTIKVAIDAINAAGAPHCFLSVTKWGHSAIVNTAVTATAILFCAAAKSLTTARSTWRR</sequence>
<proteinExistence type="inferred from homology"/>
<dbReference type="PANTHER" id="PTHR21225:SF12">
    <property type="entry name" value="PHOSPHO-2-DEHYDRO-3-DEOXYHEPTONATE ALDOLASE, TYROSINE-INHIBITED"/>
    <property type="match status" value="1"/>
</dbReference>
<keyword evidence="7" id="KW-0057">Aromatic amino acid biosynthesis</keyword>
<evidence type="ECO:0000256" key="7">
    <source>
        <dbReference type="ARBA" id="ARBA00023141"/>
    </source>
</evidence>
<evidence type="ECO:0000256" key="3">
    <source>
        <dbReference type="ARBA" id="ARBA00007985"/>
    </source>
</evidence>
<dbReference type="GO" id="GO:0009423">
    <property type="term" value="P:chorismate biosynthetic process"/>
    <property type="evidence" value="ECO:0007669"/>
    <property type="project" value="UniProtKB-UniPathway"/>
</dbReference>
<evidence type="ECO:0000256" key="4">
    <source>
        <dbReference type="ARBA" id="ARBA00012694"/>
    </source>
</evidence>
<feature type="domain" description="DAHP synthetase I/KDSA" evidence="12">
    <location>
        <begin position="1"/>
        <end position="66"/>
    </location>
</feature>
<evidence type="ECO:0000313" key="13">
    <source>
        <dbReference type="EMBL" id="STV43373.1"/>
    </source>
</evidence>
<evidence type="ECO:0000256" key="5">
    <source>
        <dbReference type="ARBA" id="ARBA00022605"/>
    </source>
</evidence>
<dbReference type="EC" id="2.5.1.54" evidence="4"/>
<dbReference type="InterPro" id="IPR006218">
    <property type="entry name" value="DAHP1/KDSA"/>
</dbReference>
<comment type="pathway">
    <text evidence="2">Metabolic intermediate biosynthesis; chorismate biosynthesis; chorismate from D-erythrose 4-phosphate and phosphoenolpyruvate: step 1/7.</text>
</comment>
<evidence type="ECO:0000256" key="1">
    <source>
        <dbReference type="ARBA" id="ARBA00003726"/>
    </source>
</evidence>
<dbReference type="PANTHER" id="PTHR21225">
    <property type="entry name" value="PHOSPHO-2-DEHYDRO-3-DEOXYHEPTONATE ALDOLASE DAHP SYNTHETASE"/>
    <property type="match status" value="1"/>
</dbReference>
<comment type="catalytic activity">
    <reaction evidence="11">
        <text>D-erythrose 4-phosphate + phosphoenolpyruvate + H2O = 7-phospho-2-dehydro-3-deoxy-D-arabino-heptonate + phosphate</text>
        <dbReference type="Rhea" id="RHEA:14717"/>
        <dbReference type="ChEBI" id="CHEBI:15377"/>
        <dbReference type="ChEBI" id="CHEBI:16897"/>
        <dbReference type="ChEBI" id="CHEBI:43474"/>
        <dbReference type="ChEBI" id="CHEBI:58394"/>
        <dbReference type="ChEBI" id="CHEBI:58702"/>
        <dbReference type="EC" id="2.5.1.54"/>
    </reaction>
</comment>